<sequence>MERLKLKLKIIKKMSGFTMIESVSALFITALAFSVLEIALKSSSTMIKQTKASDNYEWAQFVDLIGSDNLSLEYVTGENLIRFYSPTKEKIYRLFCEDKLIRMTGVESGYIPLLYDVNSFTTKYEDTTLTIMVEMKGQSYICHIVMPKREMGE</sequence>
<dbReference type="AlphaFoldDB" id="A0A0R1Q7V6"/>
<dbReference type="STRING" id="1423812.FD20_GL000521"/>
<comment type="caution">
    <text evidence="1">The sequence shown here is derived from an EMBL/GenBank/DDBJ whole genome shotgun (WGS) entry which is preliminary data.</text>
</comment>
<evidence type="ECO:0000313" key="2">
    <source>
        <dbReference type="Proteomes" id="UP000051155"/>
    </source>
</evidence>
<dbReference type="EMBL" id="AZEG01000013">
    <property type="protein sequence ID" value="KRL37339.1"/>
    <property type="molecule type" value="Genomic_DNA"/>
</dbReference>
<keyword evidence="2" id="KW-1185">Reference proteome</keyword>
<gene>
    <name evidence="1" type="ORF">FD20_GL000521</name>
</gene>
<dbReference type="Proteomes" id="UP000051155">
    <property type="component" value="Unassembled WGS sequence"/>
</dbReference>
<protein>
    <recommendedName>
        <fullName evidence="3">Competence protein ComGF</fullName>
    </recommendedName>
</protein>
<dbReference type="InterPro" id="IPR016977">
    <property type="entry name" value="ComGF"/>
</dbReference>
<evidence type="ECO:0008006" key="3">
    <source>
        <dbReference type="Google" id="ProtNLM"/>
    </source>
</evidence>
<organism evidence="1 2">
    <name type="scientific">Liquorilactobacillus uvarum DSM 19971</name>
    <dbReference type="NCBI Taxonomy" id="1423812"/>
    <lineage>
        <taxon>Bacteria</taxon>
        <taxon>Bacillati</taxon>
        <taxon>Bacillota</taxon>
        <taxon>Bacilli</taxon>
        <taxon>Lactobacillales</taxon>
        <taxon>Lactobacillaceae</taxon>
        <taxon>Liquorilactobacillus</taxon>
    </lineage>
</organism>
<dbReference type="Pfam" id="PF15980">
    <property type="entry name" value="ComGF"/>
    <property type="match status" value="1"/>
</dbReference>
<evidence type="ECO:0000313" key="1">
    <source>
        <dbReference type="EMBL" id="KRL37339.1"/>
    </source>
</evidence>
<reference evidence="1 2" key="1">
    <citation type="journal article" date="2015" name="Genome Announc.">
        <title>Expanding the biotechnology potential of lactobacilli through comparative genomics of 213 strains and associated genera.</title>
        <authorList>
            <person name="Sun Z."/>
            <person name="Harris H.M."/>
            <person name="McCann A."/>
            <person name="Guo C."/>
            <person name="Argimon S."/>
            <person name="Zhang W."/>
            <person name="Yang X."/>
            <person name="Jeffery I.B."/>
            <person name="Cooney J.C."/>
            <person name="Kagawa T.F."/>
            <person name="Liu W."/>
            <person name="Song Y."/>
            <person name="Salvetti E."/>
            <person name="Wrobel A."/>
            <person name="Rasinkangas P."/>
            <person name="Parkhill J."/>
            <person name="Rea M.C."/>
            <person name="O'Sullivan O."/>
            <person name="Ritari J."/>
            <person name="Douillard F.P."/>
            <person name="Paul Ross R."/>
            <person name="Yang R."/>
            <person name="Briner A.E."/>
            <person name="Felis G.E."/>
            <person name="de Vos W.M."/>
            <person name="Barrangou R."/>
            <person name="Klaenhammer T.R."/>
            <person name="Caufield P.W."/>
            <person name="Cui Y."/>
            <person name="Zhang H."/>
            <person name="O'Toole P.W."/>
        </authorList>
    </citation>
    <scope>NUCLEOTIDE SEQUENCE [LARGE SCALE GENOMIC DNA]</scope>
    <source>
        <strain evidence="1 2">DSM 19971</strain>
    </source>
</reference>
<name>A0A0R1Q7V6_9LACO</name>
<accession>A0A0R1Q7V6</accession>
<proteinExistence type="predicted"/>